<evidence type="ECO:0000313" key="4">
    <source>
        <dbReference type="Proteomes" id="UP001432027"/>
    </source>
</evidence>
<feature type="non-terminal residue" evidence="3">
    <location>
        <position position="377"/>
    </location>
</feature>
<protein>
    <recommendedName>
        <fullName evidence="1">non-specific serine/threonine protein kinase</fullName>
        <ecNumber evidence="1">2.7.11.1</ecNumber>
    </recommendedName>
</protein>
<dbReference type="PANTHER" id="PTHR11909">
    <property type="entry name" value="CASEIN KINASE-RELATED"/>
    <property type="match status" value="1"/>
</dbReference>
<dbReference type="InterPro" id="IPR000719">
    <property type="entry name" value="Prot_kinase_dom"/>
</dbReference>
<organism evidence="3 4">
    <name type="scientific">Pristionchus entomophagus</name>
    <dbReference type="NCBI Taxonomy" id="358040"/>
    <lineage>
        <taxon>Eukaryota</taxon>
        <taxon>Metazoa</taxon>
        <taxon>Ecdysozoa</taxon>
        <taxon>Nematoda</taxon>
        <taxon>Chromadorea</taxon>
        <taxon>Rhabditida</taxon>
        <taxon>Rhabditina</taxon>
        <taxon>Diplogasteromorpha</taxon>
        <taxon>Diplogasteroidea</taxon>
        <taxon>Neodiplogasteridae</taxon>
        <taxon>Pristionchus</taxon>
    </lineage>
</organism>
<dbReference type="Gene3D" id="1.10.510.10">
    <property type="entry name" value="Transferase(Phosphotransferase) domain 1"/>
    <property type="match status" value="1"/>
</dbReference>
<dbReference type="EMBL" id="BTSX01000006">
    <property type="protein sequence ID" value="GMT04391.1"/>
    <property type="molecule type" value="Genomic_DNA"/>
</dbReference>
<dbReference type="Pfam" id="PF00069">
    <property type="entry name" value="Pkinase"/>
    <property type="match status" value="1"/>
</dbReference>
<dbReference type="InterPro" id="IPR011009">
    <property type="entry name" value="Kinase-like_dom_sf"/>
</dbReference>
<dbReference type="SMART" id="SM00220">
    <property type="entry name" value="S_TKc"/>
    <property type="match status" value="1"/>
</dbReference>
<dbReference type="AlphaFoldDB" id="A0AAV5UBT7"/>
<dbReference type="GO" id="GO:0005524">
    <property type="term" value="F:ATP binding"/>
    <property type="evidence" value="ECO:0007669"/>
    <property type="project" value="InterPro"/>
</dbReference>
<dbReference type="InterPro" id="IPR008271">
    <property type="entry name" value="Ser/Thr_kinase_AS"/>
</dbReference>
<dbReference type="PROSITE" id="PS00108">
    <property type="entry name" value="PROTEIN_KINASE_ST"/>
    <property type="match status" value="1"/>
</dbReference>
<evidence type="ECO:0000313" key="3">
    <source>
        <dbReference type="EMBL" id="GMT04391.1"/>
    </source>
</evidence>
<gene>
    <name evidence="3" type="ORF">PENTCL1PPCAC_26565</name>
</gene>
<dbReference type="EC" id="2.7.11.1" evidence="1"/>
<keyword evidence="4" id="KW-1185">Reference proteome</keyword>
<name>A0AAV5UBT7_9BILA</name>
<reference evidence="3" key="1">
    <citation type="submission" date="2023-10" db="EMBL/GenBank/DDBJ databases">
        <title>Genome assembly of Pristionchus species.</title>
        <authorList>
            <person name="Yoshida K."/>
            <person name="Sommer R.J."/>
        </authorList>
    </citation>
    <scope>NUCLEOTIDE SEQUENCE</scope>
    <source>
        <strain evidence="3">RS0144</strain>
    </source>
</reference>
<sequence>MDKAVIEQELAAMGKFNVGQVIGEKWKIVQKLDEGGFGSVYKVQNTKDPKSFAALKVERANADEINYTKLETAILKELHANRIMAHVPELFRSAKKKHYCYIIITLLGENLKRLKDKYAPNGMSRGTWSRVGVQCLIGIKTMHDRGYVHRDIKAQNFVLGYHGTPAYARVVYIIDFGLARAYAYPPSRGNPNWISRKARARLEFRGTYRYASPSMHEEKEQGRKDDIWSWLYMMIDLYCSLPWTERDTKDTIDRMKLHMRDNHLMTRMPDETKFIPKYLRTLDMYQRPDYMKIYVALEAIRKKSKVSYEDAYEWESPEAAKANQKISSSWFAYRNDNDSNTYLREDPVKIRKAPSAKEEKEIQERFKKPELIQLEDV</sequence>
<dbReference type="SUPFAM" id="SSF56112">
    <property type="entry name" value="Protein kinase-like (PK-like)"/>
    <property type="match status" value="1"/>
</dbReference>
<dbReference type="GO" id="GO:0004674">
    <property type="term" value="F:protein serine/threonine kinase activity"/>
    <property type="evidence" value="ECO:0007669"/>
    <property type="project" value="UniProtKB-EC"/>
</dbReference>
<evidence type="ECO:0000259" key="2">
    <source>
        <dbReference type="PROSITE" id="PS50011"/>
    </source>
</evidence>
<dbReference type="Proteomes" id="UP001432027">
    <property type="component" value="Unassembled WGS sequence"/>
</dbReference>
<accession>A0AAV5UBT7</accession>
<dbReference type="PROSITE" id="PS50011">
    <property type="entry name" value="PROTEIN_KINASE_DOM"/>
    <property type="match status" value="1"/>
</dbReference>
<comment type="caution">
    <text evidence="3">The sequence shown here is derived from an EMBL/GenBank/DDBJ whole genome shotgun (WGS) entry which is preliminary data.</text>
</comment>
<dbReference type="InterPro" id="IPR050235">
    <property type="entry name" value="CK1_Ser-Thr_kinase"/>
</dbReference>
<proteinExistence type="predicted"/>
<feature type="domain" description="Protein kinase" evidence="2">
    <location>
        <begin position="26"/>
        <end position="300"/>
    </location>
</feature>
<evidence type="ECO:0000256" key="1">
    <source>
        <dbReference type="ARBA" id="ARBA00012513"/>
    </source>
</evidence>